<reference evidence="1" key="1">
    <citation type="submission" date="2022-11" db="EMBL/GenBank/DDBJ databases">
        <title>Centuries of genome instability and evolution in soft-shell clam transmissible cancer (bioRxiv).</title>
        <authorList>
            <person name="Hart S.F.M."/>
            <person name="Yonemitsu M.A."/>
            <person name="Giersch R.M."/>
            <person name="Beal B.F."/>
            <person name="Arriagada G."/>
            <person name="Davis B.W."/>
            <person name="Ostrander E.A."/>
            <person name="Goff S.P."/>
            <person name="Metzger M.J."/>
        </authorList>
    </citation>
    <scope>NUCLEOTIDE SEQUENCE</scope>
    <source>
        <strain evidence="1">MELC-2E11</strain>
        <tissue evidence="1">Siphon/mantle</tissue>
    </source>
</reference>
<accession>A0ABY7FFP6</accession>
<name>A0ABY7FFP6_MYAAR</name>
<dbReference type="EMBL" id="CP111022">
    <property type="protein sequence ID" value="WAR19989.1"/>
    <property type="molecule type" value="Genomic_DNA"/>
</dbReference>
<proteinExistence type="predicted"/>
<gene>
    <name evidence="1" type="ORF">MAR_001827</name>
</gene>
<dbReference type="Proteomes" id="UP001164746">
    <property type="component" value="Chromosome 11"/>
</dbReference>
<keyword evidence="2" id="KW-1185">Reference proteome</keyword>
<feature type="non-terminal residue" evidence="1">
    <location>
        <position position="1"/>
    </location>
</feature>
<evidence type="ECO:0000313" key="1">
    <source>
        <dbReference type="EMBL" id="WAR19989.1"/>
    </source>
</evidence>
<sequence>VLLVYKQRVKPPECSPSFPQLKLCNQTLTYNEKATFLGLTFDKYLTIKGKEWGTDKKCLHKIYQSLIKSKLDYGTLRIVTGAYRSTRTIALQAECGELPLNYQREIN</sequence>
<protein>
    <submittedName>
        <fullName evidence="1">Uncharacterized protein</fullName>
    </submittedName>
</protein>
<organism evidence="1 2">
    <name type="scientific">Mya arenaria</name>
    <name type="common">Soft-shell clam</name>
    <dbReference type="NCBI Taxonomy" id="6604"/>
    <lineage>
        <taxon>Eukaryota</taxon>
        <taxon>Metazoa</taxon>
        <taxon>Spiralia</taxon>
        <taxon>Lophotrochozoa</taxon>
        <taxon>Mollusca</taxon>
        <taxon>Bivalvia</taxon>
        <taxon>Autobranchia</taxon>
        <taxon>Heteroconchia</taxon>
        <taxon>Euheterodonta</taxon>
        <taxon>Imparidentia</taxon>
        <taxon>Neoheterodontei</taxon>
        <taxon>Myida</taxon>
        <taxon>Myoidea</taxon>
        <taxon>Myidae</taxon>
        <taxon>Mya</taxon>
    </lineage>
</organism>
<feature type="non-terminal residue" evidence="1">
    <location>
        <position position="107"/>
    </location>
</feature>
<evidence type="ECO:0000313" key="2">
    <source>
        <dbReference type="Proteomes" id="UP001164746"/>
    </source>
</evidence>